<dbReference type="CDD" id="cd00071">
    <property type="entry name" value="GMPK"/>
    <property type="match status" value="1"/>
</dbReference>
<feature type="binding site" evidence="9">
    <location>
        <begin position="40"/>
        <end position="47"/>
    </location>
    <ligand>
        <name>ATP</name>
        <dbReference type="ChEBI" id="CHEBI:30616"/>
    </ligand>
</feature>
<comment type="subcellular location">
    <subcellularLocation>
        <location evidence="9">Cytoplasm</location>
    </subcellularLocation>
</comment>
<reference evidence="12 13" key="2">
    <citation type="submission" date="2018-06" db="EMBL/GenBank/DDBJ databases">
        <title>Metagenomic assembly of (sub)arctic Cyanobacteria and their associated microbiome from non-axenic cultures.</title>
        <authorList>
            <person name="Baurain D."/>
        </authorList>
    </citation>
    <scope>NUCLEOTIDE SEQUENCE [LARGE SCALE GENOMIC DNA]</scope>
    <source>
        <strain evidence="12">ULC027bin1</strain>
    </source>
</reference>
<dbReference type="HAMAP" id="MF_00328">
    <property type="entry name" value="Guanylate_kinase"/>
    <property type="match status" value="1"/>
</dbReference>
<comment type="catalytic activity">
    <reaction evidence="9">
        <text>GMP + ATP = GDP + ADP</text>
        <dbReference type="Rhea" id="RHEA:20780"/>
        <dbReference type="ChEBI" id="CHEBI:30616"/>
        <dbReference type="ChEBI" id="CHEBI:58115"/>
        <dbReference type="ChEBI" id="CHEBI:58189"/>
        <dbReference type="ChEBI" id="CHEBI:456216"/>
        <dbReference type="EC" id="2.7.4.8"/>
    </reaction>
</comment>
<feature type="compositionally biased region" description="Polar residues" evidence="10">
    <location>
        <begin position="9"/>
        <end position="20"/>
    </location>
</feature>
<evidence type="ECO:0000256" key="6">
    <source>
        <dbReference type="ARBA" id="ARBA00022777"/>
    </source>
</evidence>
<dbReference type="PANTHER" id="PTHR23117">
    <property type="entry name" value="GUANYLATE KINASE-RELATED"/>
    <property type="match status" value="1"/>
</dbReference>
<dbReference type="GO" id="GO:0004385">
    <property type="term" value="F:GMP kinase activity"/>
    <property type="evidence" value="ECO:0007669"/>
    <property type="project" value="UniProtKB-UniRule"/>
</dbReference>
<accession>A0A2W4XFU8</accession>
<gene>
    <name evidence="9" type="primary">gmk</name>
    <name evidence="12" type="ORF">DCF15_09685</name>
</gene>
<evidence type="ECO:0000256" key="7">
    <source>
        <dbReference type="ARBA" id="ARBA00022840"/>
    </source>
</evidence>
<evidence type="ECO:0000256" key="3">
    <source>
        <dbReference type="ARBA" id="ARBA00016296"/>
    </source>
</evidence>
<reference evidence="13" key="1">
    <citation type="submission" date="2018-04" db="EMBL/GenBank/DDBJ databases">
        <authorList>
            <person name="Cornet L."/>
        </authorList>
    </citation>
    <scope>NUCLEOTIDE SEQUENCE [LARGE SCALE GENOMIC DNA]</scope>
</reference>
<dbReference type="PANTHER" id="PTHR23117:SF13">
    <property type="entry name" value="GUANYLATE KINASE"/>
    <property type="match status" value="1"/>
</dbReference>
<evidence type="ECO:0000313" key="13">
    <source>
        <dbReference type="Proteomes" id="UP000249794"/>
    </source>
</evidence>
<evidence type="ECO:0000256" key="5">
    <source>
        <dbReference type="ARBA" id="ARBA00022741"/>
    </source>
</evidence>
<dbReference type="Gene3D" id="3.40.50.300">
    <property type="entry name" value="P-loop containing nucleotide triphosphate hydrolases"/>
    <property type="match status" value="1"/>
</dbReference>
<dbReference type="InterPro" id="IPR017665">
    <property type="entry name" value="Guanylate_kinase"/>
</dbReference>
<dbReference type="SUPFAM" id="SSF52540">
    <property type="entry name" value="P-loop containing nucleoside triphosphate hydrolases"/>
    <property type="match status" value="1"/>
</dbReference>
<evidence type="ECO:0000256" key="9">
    <source>
        <dbReference type="HAMAP-Rule" id="MF_00328"/>
    </source>
</evidence>
<evidence type="ECO:0000256" key="10">
    <source>
        <dbReference type="SAM" id="MobiDB-lite"/>
    </source>
</evidence>
<comment type="similarity">
    <text evidence="1 9">Belongs to the guanylate kinase family.</text>
</comment>
<evidence type="ECO:0000256" key="8">
    <source>
        <dbReference type="ARBA" id="ARBA00030128"/>
    </source>
</evidence>
<comment type="caution">
    <text evidence="12">The sequence shown here is derived from an EMBL/GenBank/DDBJ whole genome shotgun (WGS) entry which is preliminary data.</text>
</comment>
<keyword evidence="5 9" id="KW-0547">Nucleotide-binding</keyword>
<dbReference type="InterPro" id="IPR027417">
    <property type="entry name" value="P-loop_NTPase"/>
</dbReference>
<dbReference type="EMBL" id="QBMP01000083">
    <property type="protein sequence ID" value="PZO56046.1"/>
    <property type="molecule type" value="Genomic_DNA"/>
</dbReference>
<dbReference type="Gene3D" id="3.30.63.10">
    <property type="entry name" value="Guanylate Kinase phosphate binding domain"/>
    <property type="match status" value="1"/>
</dbReference>
<organism evidence="12 13">
    <name type="scientific">Phormidesmis priestleyi</name>
    <dbReference type="NCBI Taxonomy" id="268141"/>
    <lineage>
        <taxon>Bacteria</taxon>
        <taxon>Bacillati</taxon>
        <taxon>Cyanobacteriota</taxon>
        <taxon>Cyanophyceae</taxon>
        <taxon>Leptolyngbyales</taxon>
        <taxon>Leptolyngbyaceae</taxon>
        <taxon>Phormidesmis</taxon>
    </lineage>
</organism>
<feature type="region of interest" description="Disordered" evidence="10">
    <location>
        <begin position="1"/>
        <end position="21"/>
    </location>
</feature>
<evidence type="ECO:0000256" key="1">
    <source>
        <dbReference type="ARBA" id="ARBA00005790"/>
    </source>
</evidence>
<dbReference type="PROSITE" id="PS00856">
    <property type="entry name" value="GUANYLATE_KINASE_1"/>
    <property type="match status" value="1"/>
</dbReference>
<name>A0A2W4XFU8_9CYAN</name>
<comment type="function">
    <text evidence="9">Essential for recycling GMP and indirectly, cGMP.</text>
</comment>
<evidence type="ECO:0000256" key="2">
    <source>
        <dbReference type="ARBA" id="ARBA00012961"/>
    </source>
</evidence>
<dbReference type="GO" id="GO:0005829">
    <property type="term" value="C:cytosol"/>
    <property type="evidence" value="ECO:0007669"/>
    <property type="project" value="TreeGrafter"/>
</dbReference>
<dbReference type="FunFam" id="3.30.63.10:FF:000002">
    <property type="entry name" value="Guanylate kinase 1"/>
    <property type="match status" value="1"/>
</dbReference>
<evidence type="ECO:0000256" key="4">
    <source>
        <dbReference type="ARBA" id="ARBA00022679"/>
    </source>
</evidence>
<dbReference type="InterPro" id="IPR008145">
    <property type="entry name" value="GK/Ca_channel_bsu"/>
</dbReference>
<keyword evidence="4 9" id="KW-0808">Transferase</keyword>
<sequence length="216" mass="23791">MITLPPPSEQSTFTGFQPQNDTHKLDSAGKLAGQLIVISGPSGVGKGTLLKCLRKRHPEIQVSISATTRQPRPGELNGQHYYFVSRAEFETLVAQGDLLEWAEFAGNCYGTPKAPIVEMIAQAQPVILEIELVGARQVRQSFPNAKQIFVMPPSIEALEVRIRDRGQDDEAAIAKRLNRARAELAAADEFDLTIVNDDFETAIADLEKAIFSFSER</sequence>
<keyword evidence="7 9" id="KW-0067">ATP-binding</keyword>
<protein>
    <recommendedName>
        <fullName evidence="3 9">Guanylate kinase</fullName>
        <ecNumber evidence="2 9">2.7.4.8</ecNumber>
    </recommendedName>
    <alternativeName>
        <fullName evidence="8 9">GMP kinase</fullName>
    </alternativeName>
</protein>
<dbReference type="AlphaFoldDB" id="A0A2W4XFU8"/>
<proteinExistence type="inferred from homology"/>
<keyword evidence="9" id="KW-0963">Cytoplasm</keyword>
<dbReference type="InterPro" id="IPR020590">
    <property type="entry name" value="Guanylate_kinase_CS"/>
</dbReference>
<dbReference type="InterPro" id="IPR008144">
    <property type="entry name" value="Guanylate_kin-like_dom"/>
</dbReference>
<dbReference type="Proteomes" id="UP000249794">
    <property type="component" value="Unassembled WGS sequence"/>
</dbReference>
<dbReference type="NCBIfam" id="TIGR03263">
    <property type="entry name" value="guanyl_kin"/>
    <property type="match status" value="1"/>
</dbReference>
<dbReference type="PROSITE" id="PS50052">
    <property type="entry name" value="GUANYLATE_KINASE_2"/>
    <property type="match status" value="1"/>
</dbReference>
<feature type="domain" description="Guanylate kinase-like" evidence="11">
    <location>
        <begin position="33"/>
        <end position="211"/>
    </location>
</feature>
<evidence type="ECO:0000259" key="11">
    <source>
        <dbReference type="PROSITE" id="PS50052"/>
    </source>
</evidence>
<dbReference type="Pfam" id="PF00625">
    <property type="entry name" value="Guanylate_kin"/>
    <property type="match status" value="1"/>
</dbReference>
<evidence type="ECO:0000313" key="12">
    <source>
        <dbReference type="EMBL" id="PZO56046.1"/>
    </source>
</evidence>
<dbReference type="EC" id="2.7.4.8" evidence="2 9"/>
<keyword evidence="6 9" id="KW-0418">Kinase</keyword>
<dbReference type="GO" id="GO:0005524">
    <property type="term" value="F:ATP binding"/>
    <property type="evidence" value="ECO:0007669"/>
    <property type="project" value="UniProtKB-UniRule"/>
</dbReference>
<dbReference type="SMART" id="SM00072">
    <property type="entry name" value="GuKc"/>
    <property type="match status" value="1"/>
</dbReference>